<dbReference type="PROSITE" id="PS51910">
    <property type="entry name" value="GH18_2"/>
    <property type="match status" value="1"/>
</dbReference>
<dbReference type="Proteomes" id="UP000327044">
    <property type="component" value="Unassembled WGS sequence"/>
</dbReference>
<dbReference type="EMBL" id="VVIM01000010">
    <property type="protein sequence ID" value="KAB0791998.1"/>
    <property type="molecule type" value="Genomic_DNA"/>
</dbReference>
<feature type="region of interest" description="Disordered" evidence="14">
    <location>
        <begin position="1295"/>
        <end position="1346"/>
    </location>
</feature>
<dbReference type="PROSITE" id="PS01095">
    <property type="entry name" value="GH18_1"/>
    <property type="match status" value="1"/>
</dbReference>
<feature type="compositionally biased region" description="Basic residues" evidence="14">
    <location>
        <begin position="1086"/>
        <end position="1096"/>
    </location>
</feature>
<evidence type="ECO:0000313" key="19">
    <source>
        <dbReference type="Proteomes" id="UP000327044"/>
    </source>
</evidence>
<evidence type="ECO:0000256" key="15">
    <source>
        <dbReference type="SAM" id="SignalP"/>
    </source>
</evidence>
<evidence type="ECO:0000256" key="14">
    <source>
        <dbReference type="SAM" id="MobiDB-lite"/>
    </source>
</evidence>
<dbReference type="EC" id="3.2.1.14" evidence="3"/>
<feature type="chain" id="PRO_5024447530" description="chitinase" evidence="15">
    <location>
        <begin position="26"/>
        <end position="1752"/>
    </location>
</feature>
<feature type="signal peptide" evidence="15">
    <location>
        <begin position="1"/>
        <end position="25"/>
    </location>
</feature>
<evidence type="ECO:0000256" key="3">
    <source>
        <dbReference type="ARBA" id="ARBA00012729"/>
    </source>
</evidence>
<keyword evidence="13" id="KW-0175">Coiled coil</keyword>
<feature type="compositionally biased region" description="Basic and acidic residues" evidence="14">
    <location>
        <begin position="428"/>
        <end position="442"/>
    </location>
</feature>
<evidence type="ECO:0000256" key="11">
    <source>
        <dbReference type="ARBA" id="ARBA00023326"/>
    </source>
</evidence>
<dbReference type="Gene3D" id="3.20.20.80">
    <property type="entry name" value="Glycosidases"/>
    <property type="match status" value="1"/>
</dbReference>
<dbReference type="InterPro" id="IPR050314">
    <property type="entry name" value="Glycosyl_Hydrlase_18"/>
</dbReference>
<feature type="compositionally biased region" description="Polar residues" evidence="14">
    <location>
        <begin position="833"/>
        <end position="842"/>
    </location>
</feature>
<dbReference type="InParanoid" id="A0A5N4A3X8"/>
<comment type="similarity">
    <text evidence="2">Belongs to the glycosyl hydrolase 18 family. Chitinase class II subfamily.</text>
</comment>
<evidence type="ECO:0000259" key="16">
    <source>
        <dbReference type="PROSITE" id="PS50940"/>
    </source>
</evidence>
<keyword evidence="5 15" id="KW-0732">Signal</keyword>
<organism evidence="18 19">
    <name type="scientific">Photinus pyralis</name>
    <name type="common">Common eastern firefly</name>
    <name type="synonym">Lampyris pyralis</name>
    <dbReference type="NCBI Taxonomy" id="7054"/>
    <lineage>
        <taxon>Eukaryota</taxon>
        <taxon>Metazoa</taxon>
        <taxon>Ecdysozoa</taxon>
        <taxon>Arthropoda</taxon>
        <taxon>Hexapoda</taxon>
        <taxon>Insecta</taxon>
        <taxon>Pterygota</taxon>
        <taxon>Neoptera</taxon>
        <taxon>Endopterygota</taxon>
        <taxon>Coleoptera</taxon>
        <taxon>Polyphaga</taxon>
        <taxon>Elateriformia</taxon>
        <taxon>Elateroidea</taxon>
        <taxon>Lampyridae</taxon>
        <taxon>Lampyrinae</taxon>
        <taxon>Photinus</taxon>
    </lineage>
</organism>
<evidence type="ECO:0000256" key="5">
    <source>
        <dbReference type="ARBA" id="ARBA00022729"/>
    </source>
</evidence>
<evidence type="ECO:0000256" key="9">
    <source>
        <dbReference type="ARBA" id="ARBA00023277"/>
    </source>
</evidence>
<keyword evidence="9" id="KW-0119">Carbohydrate metabolism</keyword>
<dbReference type="FunFam" id="3.10.50.10:FF:000004">
    <property type="entry name" value="Chitinase 5"/>
    <property type="match status" value="1"/>
</dbReference>
<feature type="compositionally biased region" description="Polar residues" evidence="14">
    <location>
        <begin position="1523"/>
        <end position="1538"/>
    </location>
</feature>
<feature type="compositionally biased region" description="Polar residues" evidence="14">
    <location>
        <begin position="1472"/>
        <end position="1482"/>
    </location>
</feature>
<dbReference type="OrthoDB" id="73875at2759"/>
<evidence type="ECO:0000256" key="4">
    <source>
        <dbReference type="ARBA" id="ARBA00022669"/>
    </source>
</evidence>
<dbReference type="SMART" id="SM00636">
    <property type="entry name" value="Glyco_18"/>
    <property type="match status" value="1"/>
</dbReference>
<dbReference type="SMART" id="SM00494">
    <property type="entry name" value="ChtBD2"/>
    <property type="match status" value="1"/>
</dbReference>
<gene>
    <name evidence="18" type="ORF">PPYR_13959</name>
</gene>
<dbReference type="GO" id="GO:0005576">
    <property type="term" value="C:extracellular region"/>
    <property type="evidence" value="ECO:0007669"/>
    <property type="project" value="InterPro"/>
</dbReference>
<dbReference type="InterPro" id="IPR029070">
    <property type="entry name" value="Chitinase_insertion_sf"/>
</dbReference>
<feature type="region of interest" description="Disordered" evidence="14">
    <location>
        <begin position="1374"/>
        <end position="1398"/>
    </location>
</feature>
<evidence type="ECO:0000259" key="17">
    <source>
        <dbReference type="PROSITE" id="PS51910"/>
    </source>
</evidence>
<keyword evidence="6 12" id="KW-0378">Hydrolase</keyword>
<evidence type="ECO:0000256" key="12">
    <source>
        <dbReference type="RuleBase" id="RU000489"/>
    </source>
</evidence>
<feature type="domain" description="GH18" evidence="17">
    <location>
        <begin position="27"/>
        <end position="403"/>
    </location>
</feature>
<feature type="compositionally biased region" description="Polar residues" evidence="14">
    <location>
        <begin position="1323"/>
        <end position="1337"/>
    </location>
</feature>
<dbReference type="InterPro" id="IPR017853">
    <property type="entry name" value="GH"/>
</dbReference>
<keyword evidence="4" id="KW-0147">Chitin-binding</keyword>
<feature type="region of interest" description="Disordered" evidence="14">
    <location>
        <begin position="547"/>
        <end position="583"/>
    </location>
</feature>
<feature type="region of interest" description="Disordered" evidence="14">
    <location>
        <begin position="1467"/>
        <end position="1540"/>
    </location>
</feature>
<evidence type="ECO:0000256" key="2">
    <source>
        <dbReference type="ARBA" id="ARBA00009121"/>
    </source>
</evidence>
<evidence type="ECO:0000256" key="1">
    <source>
        <dbReference type="ARBA" id="ARBA00000822"/>
    </source>
</evidence>
<dbReference type="Gene3D" id="3.10.50.10">
    <property type="match status" value="1"/>
</dbReference>
<dbReference type="Pfam" id="PF01607">
    <property type="entry name" value="CBM_14"/>
    <property type="match status" value="1"/>
</dbReference>
<dbReference type="InterPro" id="IPR002557">
    <property type="entry name" value="Chitin-bd_dom"/>
</dbReference>
<evidence type="ECO:0000256" key="6">
    <source>
        <dbReference type="ARBA" id="ARBA00022801"/>
    </source>
</evidence>
<keyword evidence="19" id="KW-1185">Reference proteome</keyword>
<feature type="compositionally biased region" description="Polar residues" evidence="14">
    <location>
        <begin position="1031"/>
        <end position="1040"/>
    </location>
</feature>
<dbReference type="InterPro" id="IPR001579">
    <property type="entry name" value="Glyco_hydro_18_chit_AS"/>
</dbReference>
<feature type="compositionally biased region" description="Low complexity" evidence="14">
    <location>
        <begin position="548"/>
        <end position="580"/>
    </location>
</feature>
<dbReference type="PANTHER" id="PTHR11177">
    <property type="entry name" value="CHITINASE"/>
    <property type="match status" value="1"/>
</dbReference>
<evidence type="ECO:0000256" key="8">
    <source>
        <dbReference type="ARBA" id="ARBA00023157"/>
    </source>
</evidence>
<feature type="domain" description="Chitin-binding type-2" evidence="16">
    <location>
        <begin position="484"/>
        <end position="545"/>
    </location>
</feature>
<dbReference type="GO" id="GO:0008061">
    <property type="term" value="F:chitin binding"/>
    <property type="evidence" value="ECO:0007669"/>
    <property type="project" value="UniProtKB-KW"/>
</dbReference>
<feature type="coiled-coil region" evidence="13">
    <location>
        <begin position="119"/>
        <end position="182"/>
    </location>
</feature>
<proteinExistence type="inferred from homology"/>
<dbReference type="GO" id="GO:0008843">
    <property type="term" value="F:endochitinase activity"/>
    <property type="evidence" value="ECO:0007669"/>
    <property type="project" value="UniProtKB-EC"/>
</dbReference>
<dbReference type="InterPro" id="IPR011583">
    <property type="entry name" value="Chitinase_II/V-like_cat"/>
</dbReference>
<evidence type="ECO:0000313" key="18">
    <source>
        <dbReference type="EMBL" id="KAB0791998.1"/>
    </source>
</evidence>
<evidence type="ECO:0000256" key="7">
    <source>
        <dbReference type="ARBA" id="ARBA00023024"/>
    </source>
</evidence>
<dbReference type="Gene3D" id="2.170.140.10">
    <property type="entry name" value="Chitin binding domain"/>
    <property type="match status" value="1"/>
</dbReference>
<sequence>MSKVPPWSWLCLTTVIIWHVELSHQETRVVCYYTNWSVYRPGTAKFNPQNINPYLCTHLVYAFGGFTKENNFKPFDKYQDIEKGGYAKFTGLKTYNKNLKTMLAVGGWNEGSSRFSPLVASAERRREFIKNSIKFLRQNHFDGLDLDWEYPSFRDGGKPRDKDNYATLVQELREEYDRESEKTGRPRLLLTMAVPAGIEYINKGYDVPRLMKYLDWMNILSYDYHSAFEPAVNHHSPLFSLEEESEYNYDSDLNINHTINHYLEAGAEESKLVLGIPTYGRSYTLFNSDANELGSPADGPGEMGDATRENGYLAYYEICEKLKDDGWTVEYPNPKAMGPYAYKENQWVGYDDEGIVRKKAEFVVERKLGGIMFWSIDNDDFRGTCHGKPYPLIEAAKDSLMSASEYNKIKVEPIQSTKLKTRPRPRPNRKEEEKTTTTTERHRPIRKRLRSKPQSTTASPTTSSPTLTKYQTPEPPTTPDPGSDFKCEDEGFFPHPRDCKKYFWCLSSGPSELGIVAHQFTCPSGLFFNKAADSCDYTQNVRCVKPKSTTTTSTSTTTTSTPSTTRRLTTSRTTTTSTTTPQAEEYEYVYDDEDVNDKDSEEDPRVIKELIDLIKKAGGIEELEKQLDIHKNGSASTNPGSTTPSGFSKVLYERVLKNTAGKTERPKTTAQHSANSRGPQFEGPREGVLAKGRARPQYTAINRFRSTTARDESEEDVEAHKTELSTTSGRKSNLPEYMTIIRQRASTTLIPVVEKLESEEDETATERKKITPLVPEYVTLRRFRPTTEDIGVPTEETSTKADNINNYIDNAKNDEEKSEARIESSTRRYAITTEPSSPTTKVSDPVPSKAILKPRPFQKPDTIHTNRYHTPPRRTTTTTTAKVEEATTPDDYDDNDKTNQLPKRRGSTRFEYPEPQNDQRIYQDRKFRPDIALEISDLSSLTSVDFSKPLNVTGGRRRVPPRRGNPDGNAIDAISTTQSSIVLAPRFQNPTRSSTTTTVSLLTEPNSTQGYENQSTRTTSFFSRRTESSKNDVSQATPAFRLRSTTPVTVLNETAAVNRFSRKPFRRTTTTEPPVAVSTTTESRRRPTRKIIRRYRPTSTTQSPPSPSNEKPNVTERDNSISTTQQSPSPSNEILSTTERGSSISTTQKPPTPLNEIPSATERDNSIGDDDEEEENIKLSETTIKERSERINSLQNDRFEGKQIFSGLGKTSYQEKGEINNEDYSLMTNIVRLITEPSQSTTPPEARTRKIVRKLGLASTTLSDNYTPVVQEATTEAVTDEISTDEVRLTTVQEVEPATSKLPAKPFPHKSKFSRPPFLLQRTRASTEAPASSSTKRSGFRARYDRKRPTSLEPVVITPDVTTEIAKATREEAFRSRYERKRPSTTEEVTKSTTTEMTTSVEDDVRLTTTEVTTNSATMEISTQPELFGEDVVDGYSSHYEPTVETTSTTLEGSTYKSIWDEVDTVEDKTRSTPMEGTSTEGFASIFTTDDVSSTTTEPSTSRASSPSTTRKFRKRRPTKSRISLSRNIDSSHQTLNSADDVGKTYKSKLNLNRNVQEVTTTEPVATATLLHVFAEAETSSTTEARRTDKIEKLIEINRIVEVSLKEGKLKNRTVSENEVTLLPTMDRVGAINRVTNIKIVDSLNSPPLVESKSIVNTFTPRPHHDPESSTIALEGLFQFKNEQANDELLETEHARYVNVRVRPHDEYTTSKAEVVEITPKARGDLIRIAPIAISLKTLLERGIDNVALPNN</sequence>
<keyword evidence="11" id="KW-0624">Polysaccharide degradation</keyword>
<keyword evidence="7" id="KW-0146">Chitin degradation</keyword>
<name>A0A5N4A3X8_PHOPY</name>
<reference evidence="18 19" key="1">
    <citation type="journal article" date="2018" name="Elife">
        <title>Firefly genomes illuminate parallel origins of bioluminescence in beetles.</title>
        <authorList>
            <person name="Fallon T.R."/>
            <person name="Lower S.E."/>
            <person name="Chang C.H."/>
            <person name="Bessho-Uehara M."/>
            <person name="Martin G.J."/>
            <person name="Bewick A.J."/>
            <person name="Behringer M."/>
            <person name="Debat H.J."/>
            <person name="Wong I."/>
            <person name="Day J.C."/>
            <person name="Suvorov A."/>
            <person name="Silva C.J."/>
            <person name="Stanger-Hall K.F."/>
            <person name="Hall D.W."/>
            <person name="Schmitz R.J."/>
            <person name="Nelson D.R."/>
            <person name="Lewis S.M."/>
            <person name="Shigenobu S."/>
            <person name="Bybee S.M."/>
            <person name="Larracuente A.M."/>
            <person name="Oba Y."/>
            <person name="Weng J.K."/>
        </authorList>
    </citation>
    <scope>NUCLEOTIDE SEQUENCE [LARGE SCALE GENOMIC DNA]</scope>
    <source>
        <strain evidence="18">1611_PpyrPB1</strain>
        <tissue evidence="18">Whole body</tissue>
    </source>
</reference>
<evidence type="ECO:0000256" key="13">
    <source>
        <dbReference type="SAM" id="Coils"/>
    </source>
</evidence>
<feature type="region of interest" description="Disordered" evidence="14">
    <location>
        <begin position="1005"/>
        <end position="1040"/>
    </location>
</feature>
<protein>
    <recommendedName>
        <fullName evidence="3">chitinase</fullName>
        <ecNumber evidence="3">3.2.1.14</ecNumber>
    </recommendedName>
</protein>
<keyword evidence="8" id="KW-1015">Disulfide bond</keyword>
<feature type="compositionally biased region" description="Low complexity" evidence="14">
    <location>
        <begin position="1120"/>
        <end position="1132"/>
    </location>
</feature>
<dbReference type="SUPFAM" id="SSF51445">
    <property type="entry name" value="(Trans)glycosidases"/>
    <property type="match status" value="1"/>
</dbReference>
<feature type="region of interest" description="Disordered" evidence="14">
    <location>
        <begin position="659"/>
        <end position="731"/>
    </location>
</feature>
<dbReference type="InterPro" id="IPR036508">
    <property type="entry name" value="Chitin-bd_dom_sf"/>
</dbReference>
<feature type="compositionally biased region" description="Polar residues" evidence="14">
    <location>
        <begin position="1133"/>
        <end position="1149"/>
    </location>
</feature>
<feature type="compositionally biased region" description="Basic and acidic residues" evidence="14">
    <location>
        <begin position="1374"/>
        <end position="1390"/>
    </location>
</feature>
<feature type="compositionally biased region" description="Basic and acidic residues" evidence="14">
    <location>
        <begin position="811"/>
        <end position="826"/>
    </location>
</feature>
<dbReference type="CDD" id="cd02872">
    <property type="entry name" value="GH18_chitolectin_chitotriosidase"/>
    <property type="match status" value="1"/>
</dbReference>
<feature type="region of interest" description="Disordered" evidence="14">
    <location>
        <begin position="790"/>
        <end position="913"/>
    </location>
</feature>
<feature type="compositionally biased region" description="Polar residues" evidence="14">
    <location>
        <begin position="1005"/>
        <end position="1014"/>
    </location>
</feature>
<feature type="compositionally biased region" description="Low complexity" evidence="14">
    <location>
        <begin position="1485"/>
        <end position="1510"/>
    </location>
</feature>
<dbReference type="Pfam" id="PF00704">
    <property type="entry name" value="Glyco_hydro_18"/>
    <property type="match status" value="1"/>
</dbReference>
<feature type="compositionally biased region" description="Polar residues" evidence="14">
    <location>
        <begin position="668"/>
        <end position="678"/>
    </location>
</feature>
<feature type="compositionally biased region" description="Basic residues" evidence="14">
    <location>
        <begin position="1511"/>
        <end position="1520"/>
    </location>
</feature>
<accession>A0A5N4A3X8</accession>
<dbReference type="PROSITE" id="PS50940">
    <property type="entry name" value="CHIT_BIND_II"/>
    <property type="match status" value="1"/>
</dbReference>
<feature type="compositionally biased region" description="Low complexity" evidence="14">
    <location>
        <begin position="452"/>
        <end position="468"/>
    </location>
</feature>
<dbReference type="PANTHER" id="PTHR11177:SF399">
    <property type="entry name" value="CHITINASE 6, ISOFORM C"/>
    <property type="match status" value="1"/>
</dbReference>
<evidence type="ECO:0000256" key="10">
    <source>
        <dbReference type="ARBA" id="ARBA00023295"/>
    </source>
</evidence>
<feature type="region of interest" description="Disordered" evidence="14">
    <location>
        <begin position="412"/>
        <end position="486"/>
    </location>
</feature>
<dbReference type="FunFam" id="2.170.140.10:FF:000005">
    <property type="entry name" value="Acidic mammalian chitinase"/>
    <property type="match status" value="1"/>
</dbReference>
<dbReference type="GO" id="GO:0006032">
    <property type="term" value="P:chitin catabolic process"/>
    <property type="evidence" value="ECO:0007669"/>
    <property type="project" value="UniProtKB-KW"/>
</dbReference>
<dbReference type="FunFam" id="3.20.20.80:FF:000007">
    <property type="entry name" value="Acidic mammalian chitinase"/>
    <property type="match status" value="1"/>
</dbReference>
<comment type="catalytic activity">
    <reaction evidence="1">
        <text>Random endo-hydrolysis of N-acetyl-beta-D-glucosaminide (1-&gt;4)-beta-linkages in chitin and chitodextrins.</text>
        <dbReference type="EC" id="3.2.1.14"/>
    </reaction>
</comment>
<dbReference type="SUPFAM" id="SSF54556">
    <property type="entry name" value="Chitinase insertion domain"/>
    <property type="match status" value="1"/>
</dbReference>
<keyword evidence="10 12" id="KW-0326">Glycosidase</keyword>
<dbReference type="InterPro" id="IPR001223">
    <property type="entry name" value="Glyco_hydro18_cat"/>
</dbReference>
<dbReference type="GO" id="GO:0000272">
    <property type="term" value="P:polysaccharide catabolic process"/>
    <property type="evidence" value="ECO:0007669"/>
    <property type="project" value="UniProtKB-KW"/>
</dbReference>
<feature type="region of interest" description="Disordered" evidence="14">
    <location>
        <begin position="1061"/>
        <end position="1183"/>
    </location>
</feature>
<comment type="caution">
    <text evidence="18">The sequence shown here is derived from an EMBL/GenBank/DDBJ whole genome shotgun (WGS) entry which is preliminary data.</text>
</comment>
<dbReference type="SUPFAM" id="SSF57625">
    <property type="entry name" value="Invertebrate chitin-binding proteins"/>
    <property type="match status" value="1"/>
</dbReference>